<dbReference type="GO" id="GO:0016791">
    <property type="term" value="F:phosphatase activity"/>
    <property type="evidence" value="ECO:0007669"/>
    <property type="project" value="TreeGrafter"/>
</dbReference>
<dbReference type="SUPFAM" id="SSF53254">
    <property type="entry name" value="Phosphoglycerate mutase-like"/>
    <property type="match status" value="1"/>
</dbReference>
<proteinExistence type="predicted"/>
<dbReference type="OrthoDB" id="9783269at2"/>
<keyword evidence="4" id="KW-1185">Reference proteome</keyword>
<name>A0A1T4VSA0_9GAMM</name>
<evidence type="ECO:0000313" key="3">
    <source>
        <dbReference type="EMBL" id="SKA67725.1"/>
    </source>
</evidence>
<dbReference type="STRING" id="92487.SAMN02745130_00102"/>
<dbReference type="EMBL" id="FUYB01000001">
    <property type="protein sequence ID" value="SKA67725.1"/>
    <property type="molecule type" value="Genomic_DNA"/>
</dbReference>
<evidence type="ECO:0000256" key="2">
    <source>
        <dbReference type="SAM" id="MobiDB-lite"/>
    </source>
</evidence>
<dbReference type="PANTHER" id="PTHR48100:SF1">
    <property type="entry name" value="HISTIDINE PHOSPHATASE FAMILY PROTEIN-RELATED"/>
    <property type="match status" value="1"/>
</dbReference>
<reference evidence="3 4" key="1">
    <citation type="submission" date="2017-02" db="EMBL/GenBank/DDBJ databases">
        <authorList>
            <person name="Peterson S.W."/>
        </authorList>
    </citation>
    <scope>NUCLEOTIDE SEQUENCE [LARGE SCALE GENOMIC DNA]</scope>
    <source>
        <strain evidence="3 4">ATCC 49788</strain>
    </source>
</reference>
<dbReference type="Pfam" id="PF00300">
    <property type="entry name" value="His_Phos_1"/>
    <property type="match status" value="1"/>
</dbReference>
<dbReference type="Proteomes" id="UP000190460">
    <property type="component" value="Unassembled WGS sequence"/>
</dbReference>
<gene>
    <name evidence="3" type="ORF">SAMN02745130_00102</name>
</gene>
<evidence type="ECO:0000313" key="4">
    <source>
        <dbReference type="Proteomes" id="UP000190460"/>
    </source>
</evidence>
<dbReference type="AlphaFoldDB" id="A0A1T4VSA0"/>
<dbReference type="PANTHER" id="PTHR48100">
    <property type="entry name" value="BROAD-SPECIFICITY PHOSPHATASE YOR283W-RELATED"/>
    <property type="match status" value="1"/>
</dbReference>
<accession>A0A1T4VSA0</accession>
<dbReference type="InterPro" id="IPR013078">
    <property type="entry name" value="His_Pase_superF_clade-1"/>
</dbReference>
<dbReference type="GO" id="GO:0005737">
    <property type="term" value="C:cytoplasm"/>
    <property type="evidence" value="ECO:0007669"/>
    <property type="project" value="TreeGrafter"/>
</dbReference>
<dbReference type="RefSeq" id="WP_078920620.1">
    <property type="nucleotide sequence ID" value="NZ_FUYB01000001.1"/>
</dbReference>
<sequence>MAEEQTPEVQGSEPLLLPKQAEQPALASSALEQPPAQSTFIDLLKHGRVATPSLFAAPADEPLGMEGWKQLTLATQQGSWDVIYSSTTRRCHDFARLLAQRLDCEFIPDARLCELNFGAWIGLTQEEIYARDPELLHQYYFQPRRFIAPEGESMDFFMWRVAEFWAEVLEAQQGKRVLILTHTGVIRALIAKALDLLYQKSLRFAVDSACFTRLQIYPDGELMLLAHGVKAV</sequence>
<organism evidence="3 4">
    <name type="scientific">Thiothrix eikelboomii</name>
    <dbReference type="NCBI Taxonomy" id="92487"/>
    <lineage>
        <taxon>Bacteria</taxon>
        <taxon>Pseudomonadati</taxon>
        <taxon>Pseudomonadota</taxon>
        <taxon>Gammaproteobacteria</taxon>
        <taxon>Thiotrichales</taxon>
        <taxon>Thiotrichaceae</taxon>
        <taxon>Thiothrix</taxon>
    </lineage>
</organism>
<protein>
    <submittedName>
        <fullName evidence="3">Alpha-ribazole phosphatase</fullName>
    </submittedName>
</protein>
<feature type="region of interest" description="Disordered" evidence="2">
    <location>
        <begin position="1"/>
        <end position="31"/>
    </location>
</feature>
<evidence type="ECO:0000256" key="1">
    <source>
        <dbReference type="PIRSR" id="PIRSR613078-3"/>
    </source>
</evidence>
<dbReference type="CDD" id="cd07067">
    <property type="entry name" value="HP_PGM_like"/>
    <property type="match status" value="1"/>
</dbReference>
<dbReference type="InterPro" id="IPR050275">
    <property type="entry name" value="PGM_Phosphatase"/>
</dbReference>
<feature type="site" description="Transition state stabilizer" evidence="1">
    <location>
        <position position="182"/>
    </location>
</feature>
<dbReference type="Gene3D" id="3.40.50.1240">
    <property type="entry name" value="Phosphoglycerate mutase-like"/>
    <property type="match status" value="1"/>
</dbReference>
<dbReference type="InterPro" id="IPR029033">
    <property type="entry name" value="His_PPase_superfam"/>
</dbReference>